<proteinExistence type="predicted"/>
<organism evidence="1 2">
    <name type="scientific">Pseudoxanthomonas wuyuanensis</name>
    <dbReference type="NCBI Taxonomy" id="1073196"/>
    <lineage>
        <taxon>Bacteria</taxon>
        <taxon>Pseudomonadati</taxon>
        <taxon>Pseudomonadota</taxon>
        <taxon>Gammaproteobacteria</taxon>
        <taxon>Lysobacterales</taxon>
        <taxon>Lysobacteraceae</taxon>
        <taxon>Pseudoxanthomonas</taxon>
    </lineage>
</organism>
<reference evidence="1 2" key="1">
    <citation type="submission" date="2017-09" db="EMBL/GenBank/DDBJ databases">
        <authorList>
            <person name="Ehlers B."/>
            <person name="Leendertz F.H."/>
        </authorList>
    </citation>
    <scope>NUCLEOTIDE SEQUENCE [LARGE SCALE GENOMIC DNA]</scope>
    <source>
        <strain evidence="1 2">CGMCC 1.10978</strain>
    </source>
</reference>
<keyword evidence="2" id="KW-1185">Reference proteome</keyword>
<sequence>MRVGYVNGRESYKFSAAKPSDEFVAELVIQPVQQKANVENLRDAINYGVPVEFDAAEFRMTGSPLFDEIGTGRGLTGRISMRPLRNEAVQVTLIPGDRYSLTAPSVRINSKLYRGAKGLAVLSDGEQLPLSLRAEFDPSEGGTKANISLSI</sequence>
<dbReference type="Proteomes" id="UP000219374">
    <property type="component" value="Unassembled WGS sequence"/>
</dbReference>
<dbReference type="AlphaFoldDB" id="A0A286D208"/>
<gene>
    <name evidence="1" type="ORF">SAMN06296416_10235</name>
</gene>
<evidence type="ECO:0000313" key="2">
    <source>
        <dbReference type="Proteomes" id="UP000219374"/>
    </source>
</evidence>
<evidence type="ECO:0000313" key="1">
    <source>
        <dbReference type="EMBL" id="SOD52693.1"/>
    </source>
</evidence>
<accession>A0A286D208</accession>
<name>A0A286D208_9GAMM</name>
<protein>
    <submittedName>
        <fullName evidence="1">Uncharacterized protein</fullName>
    </submittedName>
</protein>
<dbReference type="EMBL" id="OCND01000002">
    <property type="protein sequence ID" value="SOD52693.1"/>
    <property type="molecule type" value="Genomic_DNA"/>
</dbReference>